<dbReference type="PROSITE" id="PS51257">
    <property type="entry name" value="PROKAR_LIPOPROTEIN"/>
    <property type="match status" value="1"/>
</dbReference>
<comment type="similarity">
    <text evidence="1">Belongs to the outer membrane factor (OMF) (TC 1.B.17) family.</text>
</comment>
<dbReference type="Gene3D" id="1.20.1600.10">
    <property type="entry name" value="Outer membrane efflux proteins (OEP)"/>
    <property type="match status" value="1"/>
</dbReference>
<dbReference type="Pfam" id="PF02321">
    <property type="entry name" value="OEP"/>
    <property type="match status" value="2"/>
</dbReference>
<organism evidence="3 4">
    <name type="scientific">Comamonas sediminis</name>
    <dbReference type="NCBI Taxonomy" id="1783360"/>
    <lineage>
        <taxon>Bacteria</taxon>
        <taxon>Pseudomonadati</taxon>
        <taxon>Pseudomonadota</taxon>
        <taxon>Betaproteobacteria</taxon>
        <taxon>Burkholderiales</taxon>
        <taxon>Comamonadaceae</taxon>
        <taxon>Comamonas</taxon>
    </lineage>
</organism>
<evidence type="ECO:0000313" key="3">
    <source>
        <dbReference type="EMBL" id="MEY2252195.1"/>
    </source>
</evidence>
<keyword evidence="2" id="KW-0732">Signal</keyword>
<evidence type="ECO:0000256" key="2">
    <source>
        <dbReference type="SAM" id="SignalP"/>
    </source>
</evidence>
<proteinExistence type="inferred from homology"/>
<feature type="chain" id="PRO_5047262367" evidence="2">
    <location>
        <begin position="19"/>
        <end position="474"/>
    </location>
</feature>
<reference evidence="3 4" key="1">
    <citation type="journal article" date="2016" name="Int. J. Syst. Evol. Microbiol.">
        <title>Description of Comamonas sediminis sp. nov., isolated from lagoon sediments.</title>
        <authorList>
            <person name="Subhash Y."/>
            <person name="Bang J.J."/>
            <person name="You T.H."/>
            <person name="Lee S.S."/>
        </authorList>
    </citation>
    <scope>NUCLEOTIDE SEQUENCE [LARGE SCALE GENOMIC DNA]</scope>
    <source>
        <strain evidence="3 4">JCM 31169</strain>
    </source>
</reference>
<protein>
    <submittedName>
        <fullName evidence="3">TolC family protein</fullName>
    </submittedName>
</protein>
<evidence type="ECO:0000256" key="1">
    <source>
        <dbReference type="ARBA" id="ARBA00007613"/>
    </source>
</evidence>
<dbReference type="Proteomes" id="UP001562178">
    <property type="component" value="Unassembled WGS sequence"/>
</dbReference>
<dbReference type="InterPro" id="IPR010131">
    <property type="entry name" value="MdtP/NodT-like"/>
</dbReference>
<comment type="caution">
    <text evidence="3">The sequence shown here is derived from an EMBL/GenBank/DDBJ whole genome shotgun (WGS) entry which is preliminary data.</text>
</comment>
<dbReference type="PANTHER" id="PTHR30203">
    <property type="entry name" value="OUTER MEMBRANE CATION EFFLUX PROTEIN"/>
    <property type="match status" value="1"/>
</dbReference>
<sequence>MKPLFCKTLLALAPAALLAGCMTPPQPSLQPDTPAQWRQAGTSAADARAIQAADLAAWWKLLGDPALDRLVEQALAQNLDLAQAQGRLQAQRILLGTATAAYKPELTAGVRTLQDVAALDSYFHASLDMSWNLGLFGAAESTALDGQGQLLDAQAQLQAAKIQLVANVVQRYLEICVAQQQRFGLDQQLQLDTRRLQLQQVRVQQRMGSTEQVQQAHLELNRSRGQEAELLQHQARAAHALAALLGRSEPDAAWLAASSTPHIPSAAALKLQVLPAELLRSRPAILAAEAAVQRAAAAAGLSNSALYPRFALGGSLLFSYNLTQNRRSSSNHEPMLGPVIDIPLFDWGRRRAQADADALQMDNAVKAYRQSVLDGVAEVETALAGLSAQQLRQQSLDAQTPLLRSRAQQLQRRQQLGLASELDTLEPRRQLLLHQSQQSVAQAAQALAFVALFQALGGAPLPAQAPPDTPGATR</sequence>
<gene>
    <name evidence="3" type="ORF">AB7A72_14350</name>
</gene>
<feature type="signal peptide" evidence="2">
    <location>
        <begin position="1"/>
        <end position="18"/>
    </location>
</feature>
<dbReference type="RefSeq" id="WP_312529253.1">
    <property type="nucleotide sequence ID" value="NZ_JBGBDC010000006.1"/>
</dbReference>
<keyword evidence="4" id="KW-1185">Reference proteome</keyword>
<dbReference type="InterPro" id="IPR003423">
    <property type="entry name" value="OMP_efflux"/>
</dbReference>
<dbReference type="EMBL" id="JBGBDC010000006">
    <property type="protein sequence ID" value="MEY2252195.1"/>
    <property type="molecule type" value="Genomic_DNA"/>
</dbReference>
<dbReference type="SUPFAM" id="SSF56954">
    <property type="entry name" value="Outer membrane efflux proteins (OEP)"/>
    <property type="match status" value="1"/>
</dbReference>
<evidence type="ECO:0000313" key="4">
    <source>
        <dbReference type="Proteomes" id="UP001562178"/>
    </source>
</evidence>
<name>A0ABV4B5M0_9BURK</name>
<dbReference type="Gene3D" id="2.20.200.10">
    <property type="entry name" value="Outer membrane efflux proteins (OEP)"/>
    <property type="match status" value="1"/>
</dbReference>
<accession>A0ABV4B5M0</accession>
<dbReference type="PANTHER" id="PTHR30203:SF32">
    <property type="entry name" value="CATION EFFLUX SYSTEM PROTEIN CUSC"/>
    <property type="match status" value="1"/>
</dbReference>